<dbReference type="PANTHER" id="PTHR47089:SF1">
    <property type="entry name" value="GUANOSINE ABC TRANSPORTER PERMEASE PROTEIN NUPP"/>
    <property type="match status" value="1"/>
</dbReference>
<gene>
    <name evidence="7" type="ORF">IAA70_01635</name>
</gene>
<evidence type="ECO:0000256" key="3">
    <source>
        <dbReference type="ARBA" id="ARBA00022692"/>
    </source>
</evidence>
<feature type="transmembrane region" description="Helical" evidence="6">
    <location>
        <begin position="346"/>
        <end position="370"/>
    </location>
</feature>
<evidence type="ECO:0000313" key="7">
    <source>
        <dbReference type="EMBL" id="HIR09086.1"/>
    </source>
</evidence>
<keyword evidence="3 6" id="KW-0812">Transmembrane</keyword>
<feature type="transmembrane region" description="Helical" evidence="6">
    <location>
        <begin position="271"/>
        <end position="292"/>
    </location>
</feature>
<organism evidence="7 8">
    <name type="scientific">Candidatus Avoscillospira stercoripullorum</name>
    <dbReference type="NCBI Taxonomy" id="2840709"/>
    <lineage>
        <taxon>Bacteria</taxon>
        <taxon>Bacillati</taxon>
        <taxon>Bacillota</taxon>
        <taxon>Clostridia</taxon>
        <taxon>Eubacteriales</taxon>
        <taxon>Oscillospiraceae</taxon>
        <taxon>Oscillospiraceae incertae sedis</taxon>
        <taxon>Candidatus Avoscillospira</taxon>
    </lineage>
</organism>
<feature type="transmembrane region" description="Helical" evidence="6">
    <location>
        <begin position="153"/>
        <end position="173"/>
    </location>
</feature>
<keyword evidence="5 6" id="KW-0472">Membrane</keyword>
<evidence type="ECO:0000256" key="4">
    <source>
        <dbReference type="ARBA" id="ARBA00022989"/>
    </source>
</evidence>
<protein>
    <submittedName>
        <fullName evidence="7">ABC transporter permease</fullName>
    </submittedName>
</protein>
<dbReference type="CDD" id="cd06580">
    <property type="entry name" value="TM_PBP1_transp_TpRbsC_like"/>
    <property type="match status" value="1"/>
</dbReference>
<dbReference type="InterPro" id="IPR001851">
    <property type="entry name" value="ABC_transp_permease"/>
</dbReference>
<evidence type="ECO:0000256" key="2">
    <source>
        <dbReference type="ARBA" id="ARBA00022475"/>
    </source>
</evidence>
<dbReference type="Pfam" id="PF02653">
    <property type="entry name" value="BPD_transp_2"/>
    <property type="match status" value="1"/>
</dbReference>
<reference evidence="7" key="2">
    <citation type="journal article" date="2021" name="PeerJ">
        <title>Extensive microbial diversity within the chicken gut microbiome revealed by metagenomics and culture.</title>
        <authorList>
            <person name="Gilroy R."/>
            <person name="Ravi A."/>
            <person name="Getino M."/>
            <person name="Pursley I."/>
            <person name="Horton D.L."/>
            <person name="Alikhan N.F."/>
            <person name="Baker D."/>
            <person name="Gharbi K."/>
            <person name="Hall N."/>
            <person name="Watson M."/>
            <person name="Adriaenssens E.M."/>
            <person name="Foster-Nyarko E."/>
            <person name="Jarju S."/>
            <person name="Secka A."/>
            <person name="Antonio M."/>
            <person name="Oren A."/>
            <person name="Chaudhuri R.R."/>
            <person name="La Ragione R."/>
            <person name="Hildebrand F."/>
            <person name="Pallen M.J."/>
        </authorList>
    </citation>
    <scope>NUCLEOTIDE SEQUENCE</scope>
    <source>
        <strain evidence="7">ChiHjej9B8-7071</strain>
    </source>
</reference>
<feature type="transmembrane region" description="Helical" evidence="6">
    <location>
        <begin position="220"/>
        <end position="241"/>
    </location>
</feature>
<keyword evidence="4 6" id="KW-1133">Transmembrane helix</keyword>
<evidence type="ECO:0000256" key="1">
    <source>
        <dbReference type="ARBA" id="ARBA00004651"/>
    </source>
</evidence>
<sequence>MDKKPTSTLLDRSLGGLSSVAAALIAIVIGLALGLVVLLALDAQHAWKDGFVPILQAGFRNATNESLAKVGMHLSTLGQEIVEAAPLILCGLSVAFAFKTGLFNIGAAGQYTVGAFGGLYAALVLHLPWWLCLLFATVFGAVWGAIPGLFKAYLNINEVITSIMFNWVGLYAVNTITYGRGYGIMYNAAQAKTYAIKEVSPQSLIPSKLFGWDLYETFKYGSISIAIFLAVLVAVVVLIVLKRTTFGYELKACGHNPHAAKYAGINEKRSIILAMVIAGALAGFGAGLYYLAGGAQWNPQDSTTLPSMGFDGISVALLASLHPVGCIFSGLFISHLSTGGAQMTQLYFPGEIADVVSGIIIYLCAFSSLFRGWVRRGLIRLFAGKGRKEAKGNDTAD</sequence>
<dbReference type="EMBL" id="DVGD01000047">
    <property type="protein sequence ID" value="HIR09086.1"/>
    <property type="molecule type" value="Genomic_DNA"/>
</dbReference>
<dbReference type="PANTHER" id="PTHR47089">
    <property type="entry name" value="ABC TRANSPORTER, PERMEASE PROTEIN"/>
    <property type="match status" value="1"/>
</dbReference>
<evidence type="ECO:0000256" key="5">
    <source>
        <dbReference type="ARBA" id="ARBA00023136"/>
    </source>
</evidence>
<proteinExistence type="predicted"/>
<feature type="transmembrane region" description="Helical" evidence="6">
    <location>
        <begin position="127"/>
        <end position="146"/>
    </location>
</feature>
<feature type="transmembrane region" description="Helical" evidence="6">
    <location>
        <begin position="20"/>
        <end position="41"/>
    </location>
</feature>
<keyword evidence="2" id="KW-1003">Cell membrane</keyword>
<dbReference type="Proteomes" id="UP000824258">
    <property type="component" value="Unassembled WGS sequence"/>
</dbReference>
<evidence type="ECO:0000256" key="6">
    <source>
        <dbReference type="SAM" id="Phobius"/>
    </source>
</evidence>
<comment type="caution">
    <text evidence="7">The sequence shown here is derived from an EMBL/GenBank/DDBJ whole genome shotgun (WGS) entry which is preliminary data.</text>
</comment>
<dbReference type="GO" id="GO:0022857">
    <property type="term" value="F:transmembrane transporter activity"/>
    <property type="evidence" value="ECO:0007669"/>
    <property type="project" value="InterPro"/>
</dbReference>
<comment type="subcellular location">
    <subcellularLocation>
        <location evidence="1">Cell membrane</location>
        <topology evidence="1">Multi-pass membrane protein</topology>
    </subcellularLocation>
</comment>
<dbReference type="AlphaFoldDB" id="A0A9D1D663"/>
<evidence type="ECO:0000313" key="8">
    <source>
        <dbReference type="Proteomes" id="UP000824258"/>
    </source>
</evidence>
<reference evidence="7" key="1">
    <citation type="submission" date="2020-10" db="EMBL/GenBank/DDBJ databases">
        <authorList>
            <person name="Gilroy R."/>
        </authorList>
    </citation>
    <scope>NUCLEOTIDE SEQUENCE</scope>
    <source>
        <strain evidence="7">ChiHjej9B8-7071</strain>
    </source>
</reference>
<accession>A0A9D1D663</accession>
<name>A0A9D1D663_9FIRM</name>
<dbReference type="GO" id="GO:0005886">
    <property type="term" value="C:plasma membrane"/>
    <property type="evidence" value="ECO:0007669"/>
    <property type="project" value="UniProtKB-SubCell"/>
</dbReference>
<feature type="transmembrane region" description="Helical" evidence="6">
    <location>
        <begin position="312"/>
        <end position="334"/>
    </location>
</feature>